<keyword evidence="1" id="KW-0812">Transmembrane</keyword>
<proteinExistence type="predicted"/>
<dbReference type="RefSeq" id="WP_161750629.1">
    <property type="nucleotide sequence ID" value="NZ_JADSTS010000022.1"/>
</dbReference>
<evidence type="ECO:0000256" key="1">
    <source>
        <dbReference type="SAM" id="Phobius"/>
    </source>
</evidence>
<protein>
    <submittedName>
        <fullName evidence="2">Uncharacterized protein</fullName>
    </submittedName>
</protein>
<evidence type="ECO:0000313" key="2">
    <source>
        <dbReference type="EMBL" id="SUC14281.1"/>
    </source>
</evidence>
<gene>
    <name evidence="2" type="ORF">NCTC10376_00078</name>
</gene>
<keyword evidence="1" id="KW-1133">Transmembrane helix</keyword>
<name>A0A379F3W3_PROVU</name>
<feature type="transmembrane region" description="Helical" evidence="1">
    <location>
        <begin position="42"/>
        <end position="60"/>
    </location>
</feature>
<accession>A0A379F3W3</accession>
<evidence type="ECO:0000313" key="3">
    <source>
        <dbReference type="Proteomes" id="UP000254331"/>
    </source>
</evidence>
<feature type="transmembrane region" description="Helical" evidence="1">
    <location>
        <begin position="12"/>
        <end position="35"/>
    </location>
</feature>
<dbReference type="Proteomes" id="UP000254331">
    <property type="component" value="Unassembled WGS sequence"/>
</dbReference>
<dbReference type="EMBL" id="UGTW01000001">
    <property type="protein sequence ID" value="SUC14281.1"/>
    <property type="molecule type" value="Genomic_DNA"/>
</dbReference>
<sequence>MSESQFIIDTIFSLAFFGTFYWYICVAVIIVMLYAAMKTQKILFRLLFILIALVFAYLPFMQYLW</sequence>
<organism evidence="2 3">
    <name type="scientific">Proteus vulgaris</name>
    <dbReference type="NCBI Taxonomy" id="585"/>
    <lineage>
        <taxon>Bacteria</taxon>
        <taxon>Pseudomonadati</taxon>
        <taxon>Pseudomonadota</taxon>
        <taxon>Gammaproteobacteria</taxon>
        <taxon>Enterobacterales</taxon>
        <taxon>Morganellaceae</taxon>
        <taxon>Proteus</taxon>
    </lineage>
</organism>
<reference evidence="2 3" key="1">
    <citation type="submission" date="2018-06" db="EMBL/GenBank/DDBJ databases">
        <authorList>
            <consortium name="Pathogen Informatics"/>
            <person name="Doyle S."/>
        </authorList>
    </citation>
    <scope>NUCLEOTIDE SEQUENCE [LARGE SCALE GENOMIC DNA]</scope>
    <source>
        <strain evidence="2 3">NCTC10376</strain>
    </source>
</reference>
<keyword evidence="1" id="KW-0472">Membrane</keyword>
<dbReference type="AlphaFoldDB" id="A0A379F3W3"/>